<organism evidence="1">
    <name type="scientific">hydrothermal vent metagenome</name>
    <dbReference type="NCBI Taxonomy" id="652676"/>
    <lineage>
        <taxon>unclassified sequences</taxon>
        <taxon>metagenomes</taxon>
        <taxon>ecological metagenomes</taxon>
    </lineage>
</organism>
<dbReference type="EMBL" id="FPKX01000034">
    <property type="protein sequence ID" value="SFZ98073.1"/>
    <property type="molecule type" value="Genomic_DNA"/>
</dbReference>
<proteinExistence type="predicted"/>
<sequence length="107" mass="12331">MDGTMKVYYKMLCESDVYMEIDLEKILNNEKVAKVIKSEFAKGLRNISLSAKEDIKIEISTEKEIFEFEADKKDFADLIELSEEDAKVHKRSKKGCNGVEIVDFKTN</sequence>
<accession>A0A1W1EDJ6</accession>
<gene>
    <name evidence="1" type="ORF">MNB_SV-5-1170</name>
</gene>
<reference evidence="1" key="1">
    <citation type="submission" date="2016-10" db="EMBL/GenBank/DDBJ databases">
        <authorList>
            <person name="de Groot N.N."/>
        </authorList>
    </citation>
    <scope>NUCLEOTIDE SEQUENCE</scope>
</reference>
<dbReference type="AlphaFoldDB" id="A0A1W1EDJ6"/>
<name>A0A1W1EDJ6_9ZZZZ</name>
<evidence type="ECO:0000313" key="1">
    <source>
        <dbReference type="EMBL" id="SFZ98073.1"/>
    </source>
</evidence>
<protein>
    <submittedName>
        <fullName evidence="1">Uncharacterized protein</fullName>
    </submittedName>
</protein>